<dbReference type="GeneID" id="100212525"/>
<gene>
    <name evidence="4" type="primary">LOC100212525</name>
</gene>
<dbReference type="PANTHER" id="PTHR42886:SF29">
    <property type="entry name" value="PUMMELIG, ISOFORM A"/>
    <property type="match status" value="1"/>
</dbReference>
<feature type="domain" description="AB hydrolase-1" evidence="2">
    <location>
        <begin position="56"/>
        <end position="306"/>
    </location>
</feature>
<accession>A0ABM4DPR7</accession>
<dbReference type="RefSeq" id="XP_065676573.1">
    <property type="nucleotide sequence ID" value="XM_065820501.1"/>
</dbReference>
<dbReference type="Proteomes" id="UP001652625">
    <property type="component" value="Chromosome 15"/>
</dbReference>
<comment type="similarity">
    <text evidence="1">Belongs to the peptidase S33 family. ABHD4/ABHD5 subfamily.</text>
</comment>
<evidence type="ECO:0000313" key="3">
    <source>
        <dbReference type="Proteomes" id="UP001652625"/>
    </source>
</evidence>
<dbReference type="PANTHER" id="PTHR42886">
    <property type="entry name" value="RE40534P-RELATED"/>
    <property type="match status" value="1"/>
</dbReference>
<name>A0ABM4DPR7_HYDVU</name>
<evidence type="ECO:0000259" key="2">
    <source>
        <dbReference type="Pfam" id="PF00561"/>
    </source>
</evidence>
<reference evidence="4" key="1">
    <citation type="submission" date="2025-08" db="UniProtKB">
        <authorList>
            <consortium name="RefSeq"/>
        </authorList>
    </citation>
    <scope>IDENTIFICATION</scope>
</reference>
<dbReference type="Gene3D" id="3.40.50.1820">
    <property type="entry name" value="alpha/beta hydrolase"/>
    <property type="match status" value="1"/>
</dbReference>
<evidence type="ECO:0000256" key="1">
    <source>
        <dbReference type="ARBA" id="ARBA00038097"/>
    </source>
</evidence>
<dbReference type="PRINTS" id="PR00111">
    <property type="entry name" value="ABHYDROLASE"/>
</dbReference>
<organism evidence="3 4">
    <name type="scientific">Hydra vulgaris</name>
    <name type="common">Hydra</name>
    <name type="synonym">Hydra attenuata</name>
    <dbReference type="NCBI Taxonomy" id="6087"/>
    <lineage>
        <taxon>Eukaryota</taxon>
        <taxon>Metazoa</taxon>
        <taxon>Cnidaria</taxon>
        <taxon>Hydrozoa</taxon>
        <taxon>Hydroidolina</taxon>
        <taxon>Anthoathecata</taxon>
        <taxon>Aplanulata</taxon>
        <taxon>Hydridae</taxon>
        <taxon>Hydra</taxon>
    </lineage>
</organism>
<dbReference type="InterPro" id="IPR029058">
    <property type="entry name" value="AB_hydrolase_fold"/>
</dbReference>
<keyword evidence="3" id="KW-1185">Reference proteome</keyword>
<evidence type="ECO:0000313" key="4">
    <source>
        <dbReference type="RefSeq" id="XP_065676573.1"/>
    </source>
</evidence>
<protein>
    <submittedName>
        <fullName evidence="4">1-acylglycerol-3-phosphate O-acyltransferase ABHD5 isoform X2</fullName>
    </submittedName>
</protein>
<dbReference type="SUPFAM" id="SSF53474">
    <property type="entry name" value="alpha/beta-Hydrolases"/>
    <property type="match status" value="1"/>
</dbReference>
<proteinExistence type="inferred from homology"/>
<sequence length="339" mass="38795">MPRWLPTSPKHLEEAEDKVLSSVKVPIEKYFVEIFDGFQIRTYKIISTNGNSSKSPLVLIHGFAAGAGFWSLNFDELSQEQDVYAIDLLGFGRSSRPKFPNDQDEIENMFVSSIESWRKAVGIVDMVLLGHSFGGYLSVLYSLAYPNRVVHLILADPWGFPERDVLENYFSKWKLCVFTALASTLNPLAILRAFGPYGPSLVSRLRPDIKERYERLYGDGDTRVTDYIYHCNAQEPSGEIAFFTISSIGFANRPLNQRIHAMSPQVPITILYGSNSWIIQFYNFNFVRSILKDSYIKIYEIKDASHHLYADQVDEFNRLVIKACNRVRTKMESMKVTQV</sequence>
<dbReference type="InterPro" id="IPR000073">
    <property type="entry name" value="AB_hydrolase_1"/>
</dbReference>
<dbReference type="Pfam" id="PF00561">
    <property type="entry name" value="Abhydrolase_1"/>
    <property type="match status" value="1"/>
</dbReference>